<feature type="chain" id="PRO_5046811104" description="DUF4402 domain-containing protein" evidence="1">
    <location>
        <begin position="25"/>
        <end position="167"/>
    </location>
</feature>
<dbReference type="RefSeq" id="WP_045401750.1">
    <property type="nucleotide sequence ID" value="NZ_BBLD01000045.1"/>
</dbReference>
<organism evidence="2 3">
    <name type="scientific">Vibrio hyugaensis</name>
    <dbReference type="NCBI Taxonomy" id="1534743"/>
    <lineage>
        <taxon>Bacteria</taxon>
        <taxon>Pseudomonadati</taxon>
        <taxon>Pseudomonadota</taxon>
        <taxon>Gammaproteobacteria</taxon>
        <taxon>Vibrionales</taxon>
        <taxon>Vibrionaceae</taxon>
        <taxon>Vibrio</taxon>
    </lineage>
</organism>
<feature type="signal peptide" evidence="1">
    <location>
        <begin position="1"/>
        <end position="24"/>
    </location>
</feature>
<dbReference type="Proteomes" id="UP001156669">
    <property type="component" value="Unassembled WGS sequence"/>
</dbReference>
<evidence type="ECO:0008006" key="4">
    <source>
        <dbReference type="Google" id="ProtNLM"/>
    </source>
</evidence>
<name>A0ABQ5Y8W5_9VIBR</name>
<keyword evidence="1" id="KW-0732">Signal</keyword>
<gene>
    <name evidence="2" type="ORF">GCM10007906_36800</name>
</gene>
<reference evidence="3" key="1">
    <citation type="journal article" date="2019" name="Int. J. Syst. Evol. Microbiol.">
        <title>The Global Catalogue of Microorganisms (GCM) 10K type strain sequencing project: providing services to taxonomists for standard genome sequencing and annotation.</title>
        <authorList>
            <consortium name="The Broad Institute Genomics Platform"/>
            <consortium name="The Broad Institute Genome Sequencing Center for Infectious Disease"/>
            <person name="Wu L."/>
            <person name="Ma J."/>
        </authorList>
    </citation>
    <scope>NUCLEOTIDE SEQUENCE [LARGE SCALE GENOMIC DNA]</scope>
    <source>
        <strain evidence="3">NBRC 110633</strain>
    </source>
</reference>
<protein>
    <recommendedName>
        <fullName evidence="4">DUF4402 domain-containing protein</fullName>
    </recommendedName>
</protein>
<comment type="caution">
    <text evidence="2">The sequence shown here is derived from an EMBL/GenBank/DDBJ whole genome shotgun (WGS) entry which is preliminary data.</text>
</comment>
<sequence>MKLKKRPVRIALLATLIAATGVQAQALKDKDEATSDDVTFSATIQEQCGIDVTIANADLAFGEQYNDSKAQVKLINNEDDGKIELSLEPLKEHELGNHIDKEDVWFKSGGVHEENMNAKDWESGIEYSRDDIRNNNLVDLSARINVDESNLDADQYTLVTNWVIECD</sequence>
<evidence type="ECO:0000313" key="2">
    <source>
        <dbReference type="EMBL" id="GLR06092.1"/>
    </source>
</evidence>
<evidence type="ECO:0000313" key="3">
    <source>
        <dbReference type="Proteomes" id="UP001156669"/>
    </source>
</evidence>
<evidence type="ECO:0000256" key="1">
    <source>
        <dbReference type="SAM" id="SignalP"/>
    </source>
</evidence>
<keyword evidence="3" id="KW-1185">Reference proteome</keyword>
<dbReference type="EMBL" id="BSOE01000054">
    <property type="protein sequence ID" value="GLR06092.1"/>
    <property type="molecule type" value="Genomic_DNA"/>
</dbReference>
<proteinExistence type="predicted"/>
<accession>A0ABQ5Y8W5</accession>